<evidence type="ECO:0000256" key="1">
    <source>
        <dbReference type="ARBA" id="ARBA00022741"/>
    </source>
</evidence>
<dbReference type="EMBL" id="JAPFFF010000015">
    <property type="protein sequence ID" value="KAK8866757.1"/>
    <property type="molecule type" value="Genomic_DNA"/>
</dbReference>
<dbReference type="Pfam" id="PF00271">
    <property type="entry name" value="Helicase_C"/>
    <property type="match status" value="1"/>
</dbReference>
<evidence type="ECO:0000256" key="5">
    <source>
        <dbReference type="PROSITE-ProRule" id="PRU00552"/>
    </source>
</evidence>
<feature type="compositionally biased region" description="Gly residues" evidence="6">
    <location>
        <begin position="21"/>
        <end position="33"/>
    </location>
</feature>
<dbReference type="InterPro" id="IPR014014">
    <property type="entry name" value="RNA_helicase_DEAD_Q_motif"/>
</dbReference>
<dbReference type="SUPFAM" id="SSF52540">
    <property type="entry name" value="P-loop containing nucleoside triphosphate hydrolases"/>
    <property type="match status" value="1"/>
</dbReference>
<feature type="compositionally biased region" description="Basic and acidic residues" evidence="6">
    <location>
        <begin position="1"/>
        <end position="16"/>
    </location>
</feature>
<dbReference type="PANTHER" id="PTHR47959">
    <property type="entry name" value="ATP-DEPENDENT RNA HELICASE RHLE-RELATED"/>
    <property type="match status" value="1"/>
</dbReference>
<reference evidence="10 11" key="1">
    <citation type="submission" date="2024-04" db="EMBL/GenBank/DDBJ databases">
        <title>Tritrichomonas musculus Genome.</title>
        <authorList>
            <person name="Alves-Ferreira E."/>
            <person name="Grigg M."/>
            <person name="Lorenzi H."/>
            <person name="Galac M."/>
        </authorList>
    </citation>
    <scope>NUCLEOTIDE SEQUENCE [LARGE SCALE GENOMIC DNA]</scope>
    <source>
        <strain evidence="10 11">EAF2021</strain>
    </source>
</reference>
<dbReference type="PANTHER" id="PTHR47959:SF1">
    <property type="entry name" value="ATP-DEPENDENT RNA HELICASE DBPA"/>
    <property type="match status" value="1"/>
</dbReference>
<evidence type="ECO:0000259" key="7">
    <source>
        <dbReference type="PROSITE" id="PS51192"/>
    </source>
</evidence>
<accession>A0ABR2IQC3</accession>
<protein>
    <submittedName>
        <fullName evidence="10">Eukaryotic initiation factor 4A-II</fullName>
    </submittedName>
</protein>
<dbReference type="SMART" id="SM00490">
    <property type="entry name" value="HELICc"/>
    <property type="match status" value="1"/>
</dbReference>
<dbReference type="InterPro" id="IPR027417">
    <property type="entry name" value="P-loop_NTPase"/>
</dbReference>
<evidence type="ECO:0000259" key="9">
    <source>
        <dbReference type="PROSITE" id="PS51195"/>
    </source>
</evidence>
<evidence type="ECO:0000313" key="11">
    <source>
        <dbReference type="Proteomes" id="UP001470230"/>
    </source>
</evidence>
<dbReference type="CDD" id="cd18787">
    <property type="entry name" value="SF2_C_DEAD"/>
    <property type="match status" value="1"/>
</dbReference>
<dbReference type="InterPro" id="IPR050079">
    <property type="entry name" value="DEAD_box_RNA_helicase"/>
</dbReference>
<dbReference type="InterPro" id="IPR001650">
    <property type="entry name" value="Helicase_C-like"/>
</dbReference>
<sequence>MSEYDNRRPRYDDGYNRNRNRGGGRGGRGGGRGRGTRGRYQGYGNRAPAQDNPNFEANWEERIEDFDQMDLKPDLLHGIFSYGFKHPSEIQSLAIKPILLGRNVIAQAQSGTGKTGAFSIGILQNIITEEQTTQALVLAPTRELADQIYSFFKQIGMRMKGLQISIFKGGTSVQQQKEEAVKLPHIIIATPGRALALIEEGFLRCENLKMVCLDEADNLLDEGFINQVQEIFAFLKPEIQILLFSATIPLQIFNLMENFMHDPVKILVKAEQLTLEGIRQFFVNVDKTEYKFPTLLDIYGQLSIQKAVIFANKKDTVDYLQKSFQEANFEVSAIHGGLEQKEREEIMKQFRTGSSRVLIATDLLGRGIDIQQITLVINFELPTTLELYLHRIGRSGRYGRKGVAINICDTSEMNQINDIQNFYHTKIDELPADFAEILKDANESVTKDQAEGQ</sequence>
<dbReference type="PROSITE" id="PS51192">
    <property type="entry name" value="HELICASE_ATP_BIND_1"/>
    <property type="match status" value="1"/>
</dbReference>
<dbReference type="PROSITE" id="PS51194">
    <property type="entry name" value="HELICASE_CTER"/>
    <property type="match status" value="1"/>
</dbReference>
<evidence type="ECO:0000256" key="6">
    <source>
        <dbReference type="SAM" id="MobiDB-lite"/>
    </source>
</evidence>
<feature type="domain" description="Helicase C-terminal" evidence="8">
    <location>
        <begin position="294"/>
        <end position="438"/>
    </location>
</feature>
<evidence type="ECO:0000313" key="10">
    <source>
        <dbReference type="EMBL" id="KAK8866757.1"/>
    </source>
</evidence>
<organism evidence="10 11">
    <name type="scientific">Tritrichomonas musculus</name>
    <dbReference type="NCBI Taxonomy" id="1915356"/>
    <lineage>
        <taxon>Eukaryota</taxon>
        <taxon>Metamonada</taxon>
        <taxon>Parabasalia</taxon>
        <taxon>Tritrichomonadida</taxon>
        <taxon>Tritrichomonadidae</taxon>
        <taxon>Tritrichomonas</taxon>
    </lineage>
</organism>
<dbReference type="Pfam" id="PF00270">
    <property type="entry name" value="DEAD"/>
    <property type="match status" value="1"/>
</dbReference>
<dbReference type="InterPro" id="IPR011545">
    <property type="entry name" value="DEAD/DEAH_box_helicase_dom"/>
</dbReference>
<evidence type="ECO:0000256" key="3">
    <source>
        <dbReference type="ARBA" id="ARBA00022806"/>
    </source>
</evidence>
<feature type="domain" description="DEAD-box RNA helicase Q" evidence="9">
    <location>
        <begin position="64"/>
        <end position="92"/>
    </location>
</feature>
<evidence type="ECO:0000259" key="8">
    <source>
        <dbReference type="PROSITE" id="PS51194"/>
    </source>
</evidence>
<feature type="domain" description="Helicase ATP-binding" evidence="7">
    <location>
        <begin position="95"/>
        <end position="266"/>
    </location>
</feature>
<keyword evidence="10" id="KW-0396">Initiation factor</keyword>
<proteinExistence type="predicted"/>
<keyword evidence="4" id="KW-0067">ATP-binding</keyword>
<comment type="caution">
    <text evidence="10">The sequence shown here is derived from an EMBL/GenBank/DDBJ whole genome shotgun (WGS) entry which is preliminary data.</text>
</comment>
<keyword evidence="2" id="KW-0378">Hydrolase</keyword>
<dbReference type="SMART" id="SM00487">
    <property type="entry name" value="DEXDc"/>
    <property type="match status" value="1"/>
</dbReference>
<evidence type="ECO:0000256" key="4">
    <source>
        <dbReference type="ARBA" id="ARBA00022840"/>
    </source>
</evidence>
<keyword evidence="1" id="KW-0547">Nucleotide-binding</keyword>
<dbReference type="PROSITE" id="PS51195">
    <property type="entry name" value="Q_MOTIF"/>
    <property type="match status" value="1"/>
</dbReference>
<keyword evidence="3" id="KW-0347">Helicase</keyword>
<dbReference type="Proteomes" id="UP001470230">
    <property type="component" value="Unassembled WGS sequence"/>
</dbReference>
<name>A0ABR2IQC3_9EUKA</name>
<dbReference type="GO" id="GO:0003743">
    <property type="term" value="F:translation initiation factor activity"/>
    <property type="evidence" value="ECO:0007669"/>
    <property type="project" value="UniProtKB-KW"/>
</dbReference>
<dbReference type="InterPro" id="IPR014001">
    <property type="entry name" value="Helicase_ATP-bd"/>
</dbReference>
<gene>
    <name evidence="10" type="ORF">M9Y10_009725</name>
</gene>
<dbReference type="Gene3D" id="3.40.50.300">
    <property type="entry name" value="P-loop containing nucleotide triphosphate hydrolases"/>
    <property type="match status" value="2"/>
</dbReference>
<keyword evidence="11" id="KW-1185">Reference proteome</keyword>
<keyword evidence="10" id="KW-0648">Protein biosynthesis</keyword>
<feature type="region of interest" description="Disordered" evidence="6">
    <location>
        <begin position="1"/>
        <end position="53"/>
    </location>
</feature>
<feature type="short sequence motif" description="Q motif" evidence="5">
    <location>
        <begin position="64"/>
        <end position="92"/>
    </location>
</feature>
<evidence type="ECO:0000256" key="2">
    <source>
        <dbReference type="ARBA" id="ARBA00022801"/>
    </source>
</evidence>